<comment type="caution">
    <text evidence="2">The sequence shown here is derived from an EMBL/GenBank/DDBJ whole genome shotgun (WGS) entry which is preliminary data.</text>
</comment>
<dbReference type="AlphaFoldDB" id="A0A9Q7ZIU2"/>
<organism evidence="2 3">
    <name type="scientific">Citrobacter youngae</name>
    <dbReference type="NCBI Taxonomy" id="133448"/>
    <lineage>
        <taxon>Bacteria</taxon>
        <taxon>Pseudomonadati</taxon>
        <taxon>Pseudomonadota</taxon>
        <taxon>Gammaproteobacteria</taxon>
        <taxon>Enterobacterales</taxon>
        <taxon>Enterobacteriaceae</taxon>
        <taxon>Citrobacter</taxon>
        <taxon>Citrobacter freundii complex</taxon>
    </lineage>
</organism>
<dbReference type="EMBL" id="UIGT01000001">
    <property type="protein sequence ID" value="SUX78011.1"/>
    <property type="molecule type" value="Genomic_DNA"/>
</dbReference>
<accession>A0A9Q7ZIU2</accession>
<evidence type="ECO:0000313" key="2">
    <source>
        <dbReference type="EMBL" id="SUX78011.1"/>
    </source>
</evidence>
<reference evidence="1" key="2">
    <citation type="submission" date="2020-05" db="EMBL/GenBank/DDBJ databases">
        <authorList>
            <person name="Delgado-Blas J."/>
        </authorList>
    </citation>
    <scope>NUCLEOTIDE SEQUENCE</scope>
    <source>
        <strain evidence="1">BB1468</strain>
    </source>
</reference>
<sequence>MFTRKLTITTEWIKLSDVPDRVFIAFRGVIEICESSSVPDDKTPLLRLENEMAIITVDALSWVRVPAESRGNITVYIL</sequence>
<reference evidence="2 3" key="1">
    <citation type="submission" date="2018-06" db="EMBL/GenBank/DDBJ databases">
        <authorList>
            <consortium name="Pathogen Informatics"/>
            <person name="Doyle S."/>
        </authorList>
    </citation>
    <scope>NUCLEOTIDE SEQUENCE [LARGE SCALE GENOMIC DNA]</scope>
    <source>
        <strain evidence="2 3">NCTC8782</strain>
    </source>
</reference>
<dbReference type="Proteomes" id="UP000255286">
    <property type="component" value="Unassembled WGS sequence"/>
</dbReference>
<dbReference type="EMBL" id="CAHPRB010000008">
    <property type="protein sequence ID" value="CAB5570608.1"/>
    <property type="molecule type" value="Genomic_DNA"/>
</dbReference>
<evidence type="ECO:0000313" key="4">
    <source>
        <dbReference type="Proteomes" id="UP000835792"/>
    </source>
</evidence>
<protein>
    <submittedName>
        <fullName evidence="2">Uncharacterized protein</fullName>
    </submittedName>
</protein>
<evidence type="ECO:0000313" key="3">
    <source>
        <dbReference type="Proteomes" id="UP000255286"/>
    </source>
</evidence>
<gene>
    <name evidence="1" type="ORF">GHA_02497</name>
    <name evidence="2" type="ORF">NCTC8782_00447</name>
</gene>
<name>A0A9Q7ZIU2_9ENTR</name>
<dbReference type="Proteomes" id="UP000835792">
    <property type="component" value="Unassembled WGS sequence"/>
</dbReference>
<proteinExistence type="predicted"/>
<keyword evidence="4" id="KW-1185">Reference proteome</keyword>
<evidence type="ECO:0000313" key="1">
    <source>
        <dbReference type="EMBL" id="CAB5570608.1"/>
    </source>
</evidence>